<proteinExistence type="predicted"/>
<evidence type="ECO:0000313" key="1">
    <source>
        <dbReference type="EMBL" id="CAG9811855.1"/>
    </source>
</evidence>
<keyword evidence="2" id="KW-1185">Reference proteome</keyword>
<accession>A0A9N9SAK1</accession>
<name>A0A9N9SAK1_9DIPT</name>
<dbReference type="SUPFAM" id="SSF52540">
    <property type="entry name" value="P-loop containing nucleoside triphosphate hydrolases"/>
    <property type="match status" value="1"/>
</dbReference>
<evidence type="ECO:0000313" key="2">
    <source>
        <dbReference type="Proteomes" id="UP001153620"/>
    </source>
</evidence>
<reference evidence="1" key="1">
    <citation type="submission" date="2022-01" db="EMBL/GenBank/DDBJ databases">
        <authorList>
            <person name="King R."/>
        </authorList>
    </citation>
    <scope>NUCLEOTIDE SEQUENCE</scope>
</reference>
<dbReference type="InterPro" id="IPR027417">
    <property type="entry name" value="P-loop_NTPase"/>
</dbReference>
<dbReference type="EMBL" id="OU895880">
    <property type="protein sequence ID" value="CAG9811855.1"/>
    <property type="molecule type" value="Genomic_DNA"/>
</dbReference>
<dbReference type="OrthoDB" id="6353678at2759"/>
<gene>
    <name evidence="1" type="ORF">CHIRRI_LOCUS14662</name>
</gene>
<dbReference type="Proteomes" id="UP001153620">
    <property type="component" value="Chromosome 4"/>
</dbReference>
<sequence>MPGNSTTNQNSASNKIDKSWTTLDCENLNNDFDLIIQKINEIKVISSNSVLRIKIITANDTNELCSINVKKLQQKSKNKSIVIFVAAKDDKKFLIYWKSKDVRQVMFLSSYRDYFSEHDKDVCEFAAEFLVNSLQDGHLGINANFDISNIKGRVELHSLVDSRNYNLMLLAAESGSVNPIKPLLKYGIETQLQESEVTAQSLSYNGRHFDVLLELLQANLTFPSQVDVNECSEELKCFIETSEKFHQMIEDQNMDRLNEIIQQYSNHRYFYNLLNESAIKVALELDSLDIYEFLVSKNLSFAPNEDIDTIMNGLSLEKMKNISIIHKKYDKSFPEKHMTILMANSFVIQEKSVKNEYLNKVHQVYKEFNKDSRLKVILQTVAATKIFKIVFNFCRDSTFEYPAAPESSHTSYRIDIPAKDLLNINTINKVCATLAYELCHYALHAVYGNKANPYTKLDREAEKKFHKVLIASKQNKENEELIKIVFDNYGKNEQPSELIVRPAQLIAMYINQHEKLQKSVGNFPDLFDHFEIVMSEMERALPDIEARFVCKPKYVYSKLSEKTKVKLKSRLVNFKSVKVMLSELFPENSAIYELLTSDHILRLLKNENLNFNDPEFWYLGKLTEFKWENLPKILKDKFLNSSLNFQGQVVEFKKLYEHYHEAFDDLTSKQINTVLNGDILSIGDIVGCKEQLAIEVNNCKFYVERKFIPEDVNLIYFEYVSKTESIHDEANPEECAEIISKFPEYYDKFSNQGFDSYYQNLKIIQDNSSFPSQDFSFNDKQFHFVHKNSIEIIEQAENARILILSSETGSGKTSTFKHLMEEVKKKCPFKWVAYIDLKILMTFLETDDGFASFIDSFGYSDVKSDASIEKFNKNSKTFDDNLENFDQNLNKNSSENLEKLNQSSNSHSEVPANRGINNLNLEDLSKIVFNLNSESYNFQVRIFQECLKLENLVLFWDHFDDIPLTSSRNFINLFNLIYTKTSNVQYISSNPSVSDKLSQSLKIRTWQLLPFNEGNKKEFLTKHFISKKIPNDKIEENIAKCEEIMKKFNSNDIFVYDFDTPMILQLLSFTDDHGKIFNYSQIYTIFETFIQHKIKDWLRISLENTQKSDLIDSLKIIFQKYALLQEFSLFSSTTLGLKMKKLQIFQKQLPQNLSMRKISSLKILIFNEKNNFKFVHKTISEFFVGQYLIENILNVNGYVDINEAELRLELFYHLMQNYGNLQQVITDFMSSYLNVREKIKKKFNPTISILLRTKFKNFFIRMLDTNRPNIFEFLFEFFKSDHSLLVDLLHVHEDETLYTAIFDPNYFGLFVDPEKIRELGEKCLTDEEFESFVNGKNQRGKIIFGESFYSLLGVVKSHEPYGSKFEDTSLIQWHNKGIVTALDTPTTQNTDEQLSEASYPKQDGEFQNIETSMSINYWKFLQKLLKPQTFMQKLFTNPQDDPLTENDQKQLFMMAISPKIYLFYNKLFSTPDFVEYKKLWTNFENLLAKAEMQEAIGNAMMNYFEICPDNKDGHDKFLYLLLKKAKKFLSNSQIYEMFMSKNILHEAFWDSGNFKILWTFLSDHSTKDERKQILLHDDLGDKNFYFFSLLNESKDKFSSHKFVYFFYDFTALKIIHRTMTTGNAPAFECVTEIYEKYLTKNEIREIIMSSTDFLLYLIGKSNENSCQDFVNYLKKLFKGSDNLLLEFLDKKVQPTNLSIFEFIDDYKELVGSKSKWYGNLEILYNLYEILKANKM</sequence>
<organism evidence="1 2">
    <name type="scientific">Chironomus riparius</name>
    <dbReference type="NCBI Taxonomy" id="315576"/>
    <lineage>
        <taxon>Eukaryota</taxon>
        <taxon>Metazoa</taxon>
        <taxon>Ecdysozoa</taxon>
        <taxon>Arthropoda</taxon>
        <taxon>Hexapoda</taxon>
        <taxon>Insecta</taxon>
        <taxon>Pterygota</taxon>
        <taxon>Neoptera</taxon>
        <taxon>Endopterygota</taxon>
        <taxon>Diptera</taxon>
        <taxon>Nematocera</taxon>
        <taxon>Chironomoidea</taxon>
        <taxon>Chironomidae</taxon>
        <taxon>Chironominae</taxon>
        <taxon>Chironomus</taxon>
    </lineage>
</organism>
<reference evidence="1" key="2">
    <citation type="submission" date="2022-10" db="EMBL/GenBank/DDBJ databases">
        <authorList>
            <consortium name="ENA_rothamsted_submissions"/>
            <consortium name="culmorum"/>
            <person name="King R."/>
        </authorList>
    </citation>
    <scope>NUCLEOTIDE SEQUENCE</scope>
</reference>
<protein>
    <submittedName>
        <fullName evidence="1">Uncharacterized protein</fullName>
    </submittedName>
</protein>